<dbReference type="Pfam" id="PF12802">
    <property type="entry name" value="MarR_2"/>
    <property type="match status" value="1"/>
</dbReference>
<feature type="coiled-coil region" evidence="1">
    <location>
        <begin position="12"/>
        <end position="39"/>
    </location>
</feature>
<dbReference type="InterPro" id="IPR000835">
    <property type="entry name" value="HTH_MarR-typ"/>
</dbReference>
<dbReference type="EMBL" id="PQWM01000030">
    <property type="protein sequence ID" value="RDZ10392.1"/>
    <property type="molecule type" value="Genomic_DNA"/>
</dbReference>
<name>A0A3D8WWV8_PRIMG</name>
<protein>
    <recommendedName>
        <fullName evidence="2">HTH marR-type domain-containing protein</fullName>
    </recommendedName>
</protein>
<dbReference type="Gene3D" id="1.10.10.10">
    <property type="entry name" value="Winged helix-like DNA-binding domain superfamily/Winged helix DNA-binding domain"/>
    <property type="match status" value="1"/>
</dbReference>
<evidence type="ECO:0000259" key="2">
    <source>
        <dbReference type="Pfam" id="PF12802"/>
    </source>
</evidence>
<dbReference type="Proteomes" id="UP000256519">
    <property type="component" value="Unassembled WGS sequence"/>
</dbReference>
<evidence type="ECO:0000313" key="4">
    <source>
        <dbReference type="Proteomes" id="UP000256519"/>
    </source>
</evidence>
<evidence type="ECO:0000256" key="1">
    <source>
        <dbReference type="SAM" id="Coils"/>
    </source>
</evidence>
<proteinExistence type="predicted"/>
<feature type="non-terminal residue" evidence="3">
    <location>
        <position position="205"/>
    </location>
</feature>
<dbReference type="RefSeq" id="WP_142752787.1">
    <property type="nucleotide sequence ID" value="NZ_PQWM01000030.1"/>
</dbReference>
<comment type="caution">
    <text evidence="3">The sequence shown here is derived from an EMBL/GenBank/DDBJ whole genome shotgun (WGS) entry which is preliminary data.</text>
</comment>
<dbReference type="InterPro" id="IPR036388">
    <property type="entry name" value="WH-like_DNA-bd_sf"/>
</dbReference>
<dbReference type="AlphaFoldDB" id="A0A3D8WWV8"/>
<reference evidence="3 4" key="1">
    <citation type="journal article" date="2018" name="Appl. Environ. Microbiol.">
        <title>Antimicrobial susceptibility testing and tentative epidemiological cut-off values of five Bacillus species relevant for use as animal feed additives or for plant protection.</title>
        <authorList>
            <person name="Agerso Y."/>
            <person name="Stuer-Lauridsen B."/>
            <person name="Bjerre K."/>
            <person name="Jensen M.G."/>
            <person name="Johansen E."/>
            <person name="Bennedsen M."/>
            <person name="Brockmann E."/>
            <person name="Nielsen B."/>
        </authorList>
    </citation>
    <scope>NUCLEOTIDE SEQUENCE [LARGE SCALE GENOMIC DNA]</scope>
    <source>
        <strain evidence="3 4">CHCC20162</strain>
    </source>
</reference>
<accession>A0A3D8WWV8</accession>
<organism evidence="3 4">
    <name type="scientific">Priestia megaterium</name>
    <name type="common">Bacillus megaterium</name>
    <dbReference type="NCBI Taxonomy" id="1404"/>
    <lineage>
        <taxon>Bacteria</taxon>
        <taxon>Bacillati</taxon>
        <taxon>Bacillota</taxon>
        <taxon>Bacilli</taxon>
        <taxon>Bacillales</taxon>
        <taxon>Bacillaceae</taxon>
        <taxon>Priestia</taxon>
    </lineage>
</organism>
<dbReference type="GO" id="GO:0003700">
    <property type="term" value="F:DNA-binding transcription factor activity"/>
    <property type="evidence" value="ECO:0007669"/>
    <property type="project" value="InterPro"/>
</dbReference>
<evidence type="ECO:0000313" key="3">
    <source>
        <dbReference type="EMBL" id="RDZ10392.1"/>
    </source>
</evidence>
<gene>
    <name evidence="3" type="ORF">C3744_23390</name>
</gene>
<feature type="domain" description="HTH marR-type" evidence="2">
    <location>
        <begin position="120"/>
        <end position="152"/>
    </location>
</feature>
<dbReference type="SUPFAM" id="SSF46785">
    <property type="entry name" value="Winged helix' DNA-binding domain"/>
    <property type="match status" value="1"/>
</dbReference>
<sequence>MKKRKFKIDFTDAEQNARLRDLEVEKEKFKEDHHGIEQEEVNQAMETLSKATGKDIYIGTKRSPKSKVKFAQFIQDNWDYALENNYFTDEQMLFLLRVQRYMQFKSNCIVDDIHSRSAVPLTQKAIAQRLKTSAPKVSRIVNELVDKGVIVKAQGQKMEGKNARTYALFINPNIIYSGERDNIETTLKALFANSKPLFKKFPVTL</sequence>
<dbReference type="InterPro" id="IPR036390">
    <property type="entry name" value="WH_DNA-bd_sf"/>
</dbReference>
<keyword evidence="1" id="KW-0175">Coiled coil</keyword>